<feature type="region of interest" description="Disordered" evidence="1">
    <location>
        <begin position="1"/>
        <end position="48"/>
    </location>
</feature>
<evidence type="ECO:0000256" key="1">
    <source>
        <dbReference type="SAM" id="MobiDB-lite"/>
    </source>
</evidence>
<keyword evidence="3" id="KW-1185">Reference proteome</keyword>
<organism evidence="2 3">
    <name type="scientific">Durusdinium trenchii</name>
    <dbReference type="NCBI Taxonomy" id="1381693"/>
    <lineage>
        <taxon>Eukaryota</taxon>
        <taxon>Sar</taxon>
        <taxon>Alveolata</taxon>
        <taxon>Dinophyceae</taxon>
        <taxon>Suessiales</taxon>
        <taxon>Symbiodiniaceae</taxon>
        <taxon>Durusdinium</taxon>
    </lineage>
</organism>
<dbReference type="EMBL" id="CAXAMM010027191">
    <property type="protein sequence ID" value="CAK9060361.1"/>
    <property type="molecule type" value="Genomic_DNA"/>
</dbReference>
<evidence type="ECO:0000313" key="2">
    <source>
        <dbReference type="EMBL" id="CAK9060361.1"/>
    </source>
</evidence>
<gene>
    <name evidence="2" type="ORF">SCF082_LOCUS31804</name>
</gene>
<dbReference type="Proteomes" id="UP001642464">
    <property type="component" value="Unassembled WGS sequence"/>
</dbReference>
<sequence>MAKEEKFEPTPEVKEEKPELTAEANAQVPPLPEGGHCKDPPTPSESNRRILGRTLSLGAEQEPVGQDPIAPSLRKWVENAPALQPENFREQVLHITDHILDTVGGPVQYLEKVLGSSPGPGWTEFTTALRDTFPQRPDLTYWQQPALPSTGETFNMSLWHLGWTKDCSSKPATFKVTARRLIDEFLTHSFVSDGDPILLCQGPTDGVFEDHASPLFFTHYVKGAARATSVLFLAHVLIFHLKADVASLNPALWASLQRLACRMSLVATDATAFTGESFANKKKLEKETLEEALNMAQTLSSCIDELVAQHPIPMQMVEERVLAPFLEGNGSMELELQAAFAEGKASFQPAELTWFQELIATCLSKRDDKLTAIGQGPKISAGELEAQAFQLALASADHDFTTYKSWRIKCNDRDAALYFQQLQHTAKRQAQAKDVASSLLKTGAAWQMHFEVMGPRDAVNMKAAIDMADQVMRMNQLQDRESVHCVSIINWSSPSTYSAQLQKGQAHLTGALVNGDGNTFCVAYSGKTDDRERRALMQPGVILFPGGTDENKSKVVWQVFRSAKVFQQAVLTEVPMLPSNQMLVIEDMNEDALPASSDTTTHVSQAEKHQQIGQDAARKVLQSIVPSDLQSRAAILVVDTTAHTLEFAKAAYLERASKSITIPLYYLGFSASAGEKEWQVDHLCTWLTEGFLSGELPYPSGAPPLMAKELPPEVTTALPPKPELTTLTWSTKKVEGLQTIRTPDKLLQTWHDHPRHGQEFQEWLARARASNWLDVKDCDTDAVTQTQPKGPRTSAGLVQKTEPATLEPLDLPDLPKPLRWQAALPSPHQRGKGNVLKLVITIGNRNFIANEGTSGDVTLPAGTTLAGYYKGQFLMQGQKGKTQEDFQARPADCLYEIENSNSEVFFEGKLSKLGRVVAQKRAVTPLSVNICYYELAEQPRSDDTTFFALRPKNQALFRPENAPTSDDKKGADGSFTLPLTSMAGCLETTRWATPYTKVVWSVKWSARGLQPIRPVIALTTPLVVPQSKAVELKHQ</sequence>
<accession>A0ABP0N9F7</accession>
<name>A0ABP0N9F7_9DINO</name>
<evidence type="ECO:0000313" key="3">
    <source>
        <dbReference type="Proteomes" id="UP001642464"/>
    </source>
</evidence>
<proteinExistence type="predicted"/>
<reference evidence="2 3" key="1">
    <citation type="submission" date="2024-02" db="EMBL/GenBank/DDBJ databases">
        <authorList>
            <person name="Chen Y."/>
            <person name="Shah S."/>
            <person name="Dougan E. K."/>
            <person name="Thang M."/>
            <person name="Chan C."/>
        </authorList>
    </citation>
    <scope>NUCLEOTIDE SEQUENCE [LARGE SCALE GENOMIC DNA]</scope>
</reference>
<comment type="caution">
    <text evidence="2">The sequence shown here is derived from an EMBL/GenBank/DDBJ whole genome shotgun (WGS) entry which is preliminary data.</text>
</comment>
<protein>
    <submittedName>
        <fullName evidence="2">Uncharacterized protein</fullName>
    </submittedName>
</protein>
<feature type="compositionally biased region" description="Basic and acidic residues" evidence="1">
    <location>
        <begin position="1"/>
        <end position="20"/>
    </location>
</feature>